<evidence type="ECO:0000256" key="2">
    <source>
        <dbReference type="ARBA" id="ARBA00022737"/>
    </source>
</evidence>
<dbReference type="PROSITE" id="PS50082">
    <property type="entry name" value="WD_REPEATS_2"/>
    <property type="match status" value="2"/>
</dbReference>
<feature type="compositionally biased region" description="Polar residues" evidence="6">
    <location>
        <begin position="324"/>
        <end position="338"/>
    </location>
</feature>
<feature type="compositionally biased region" description="Acidic residues" evidence="6">
    <location>
        <begin position="341"/>
        <end position="353"/>
    </location>
</feature>
<dbReference type="InterPro" id="IPR001680">
    <property type="entry name" value="WD40_rpt"/>
</dbReference>
<protein>
    <recommendedName>
        <fullName evidence="4">ASTRA-associated protein 1</fullName>
    </recommendedName>
</protein>
<dbReference type="SUPFAM" id="SSF50998">
    <property type="entry name" value="Quinoprotein alcohol dehydrogenase-like"/>
    <property type="match status" value="1"/>
</dbReference>
<dbReference type="PANTHER" id="PTHR19854">
    <property type="entry name" value="TRANSDUCIN BETA-LIKE 3"/>
    <property type="match status" value="1"/>
</dbReference>
<feature type="repeat" description="WD" evidence="5">
    <location>
        <begin position="11"/>
        <end position="52"/>
    </location>
</feature>
<feature type="repeat" description="WD" evidence="5">
    <location>
        <begin position="360"/>
        <end position="378"/>
    </location>
</feature>
<feature type="region of interest" description="Disordered" evidence="6">
    <location>
        <begin position="321"/>
        <end position="360"/>
    </location>
</feature>
<dbReference type="EMBL" id="BTCM01000008">
    <property type="protein sequence ID" value="GMK59399.1"/>
    <property type="molecule type" value="Genomic_DNA"/>
</dbReference>
<keyword evidence="9" id="KW-1185">Reference proteome</keyword>
<evidence type="ECO:0000256" key="6">
    <source>
        <dbReference type="SAM" id="MobiDB-lite"/>
    </source>
</evidence>
<evidence type="ECO:0000256" key="3">
    <source>
        <dbReference type="ARBA" id="ARBA00037931"/>
    </source>
</evidence>
<evidence type="ECO:0000313" key="8">
    <source>
        <dbReference type="EMBL" id="GMK59399.1"/>
    </source>
</evidence>
<evidence type="ECO:0000256" key="4">
    <source>
        <dbReference type="ARBA" id="ARBA00040563"/>
    </source>
</evidence>
<keyword evidence="1 5" id="KW-0853">WD repeat</keyword>
<dbReference type="InterPro" id="IPR011047">
    <property type="entry name" value="Quinoprotein_ADH-like_sf"/>
</dbReference>
<comment type="similarity">
    <text evidence="3">Belongs to the WD repeat ASA1 family.</text>
</comment>
<dbReference type="Pfam" id="PF12894">
    <property type="entry name" value="ANAPC4_WD40"/>
    <property type="match status" value="1"/>
</dbReference>
<evidence type="ECO:0000256" key="1">
    <source>
        <dbReference type="ARBA" id="ARBA00022574"/>
    </source>
</evidence>
<evidence type="ECO:0000259" key="7">
    <source>
        <dbReference type="Pfam" id="PF12894"/>
    </source>
</evidence>
<dbReference type="SMART" id="SM00320">
    <property type="entry name" value="WD40"/>
    <property type="match status" value="5"/>
</dbReference>
<dbReference type="Gene3D" id="2.130.10.10">
    <property type="entry name" value="YVTN repeat-like/Quinoprotein amine dehydrogenase"/>
    <property type="match status" value="2"/>
</dbReference>
<feature type="domain" description="Anaphase-promoting complex subunit 4-like WD40" evidence="7">
    <location>
        <begin position="277"/>
        <end position="324"/>
    </location>
</feature>
<dbReference type="PANTHER" id="PTHR19854:SF1">
    <property type="entry name" value="GUANINE NUCLEOTIDE-BINDING PROTEIN SUBUNIT BETA-LIKE PROTEIN 1"/>
    <property type="match status" value="1"/>
</dbReference>
<organism evidence="8 9">
    <name type="scientific">Cutaneotrichosporon spelunceum</name>
    <dbReference type="NCBI Taxonomy" id="1672016"/>
    <lineage>
        <taxon>Eukaryota</taxon>
        <taxon>Fungi</taxon>
        <taxon>Dikarya</taxon>
        <taxon>Basidiomycota</taxon>
        <taxon>Agaricomycotina</taxon>
        <taxon>Tremellomycetes</taxon>
        <taxon>Trichosporonales</taxon>
        <taxon>Trichosporonaceae</taxon>
        <taxon>Cutaneotrichosporon</taxon>
    </lineage>
</organism>
<dbReference type="InterPro" id="IPR015943">
    <property type="entry name" value="WD40/YVTN_repeat-like_dom_sf"/>
</dbReference>
<name>A0AAD3TYW2_9TREE</name>
<reference evidence="8" key="1">
    <citation type="journal article" date="2023" name="BMC Genomics">
        <title>Chromosome-level genome assemblies of Cutaneotrichosporon spp. (Trichosporonales, Basidiomycota) reveal imbalanced evolution between nucleotide sequences and chromosome synteny.</title>
        <authorList>
            <person name="Kobayashi Y."/>
            <person name="Kayamori A."/>
            <person name="Aoki K."/>
            <person name="Shiwa Y."/>
            <person name="Matsutani M."/>
            <person name="Fujita N."/>
            <person name="Sugita T."/>
            <person name="Iwasaki W."/>
            <person name="Tanaka N."/>
            <person name="Takashima M."/>
        </authorList>
    </citation>
    <scope>NUCLEOTIDE SEQUENCE</scope>
    <source>
        <strain evidence="8">HIS016</strain>
    </source>
</reference>
<proteinExistence type="inferred from homology"/>
<dbReference type="Pfam" id="PF00400">
    <property type="entry name" value="WD40"/>
    <property type="match status" value="1"/>
</dbReference>
<reference evidence="8" key="2">
    <citation type="submission" date="2023-06" db="EMBL/GenBank/DDBJ databases">
        <authorList>
            <person name="Kobayashi Y."/>
            <person name="Kayamori A."/>
            <person name="Aoki K."/>
            <person name="Shiwa Y."/>
            <person name="Fujita N."/>
            <person name="Sugita T."/>
            <person name="Iwasaki W."/>
            <person name="Tanaka N."/>
            <person name="Takashima M."/>
        </authorList>
    </citation>
    <scope>NUCLEOTIDE SEQUENCE</scope>
    <source>
        <strain evidence="8">HIS016</strain>
    </source>
</reference>
<accession>A0AAD3TYW2</accession>
<dbReference type="AlphaFoldDB" id="A0AAD3TYW2"/>
<dbReference type="InterPro" id="IPR019775">
    <property type="entry name" value="WD40_repeat_CS"/>
</dbReference>
<gene>
    <name evidence="8" type="primary">asa1</name>
    <name evidence="8" type="ORF">CspeluHIS016_0800050</name>
</gene>
<keyword evidence="2" id="KW-0677">Repeat</keyword>
<evidence type="ECO:0000313" key="9">
    <source>
        <dbReference type="Proteomes" id="UP001222932"/>
    </source>
</evidence>
<evidence type="ECO:0000256" key="5">
    <source>
        <dbReference type="PROSITE-ProRule" id="PRU00221"/>
    </source>
</evidence>
<dbReference type="InterPro" id="IPR024977">
    <property type="entry name" value="Apc4-like_WD40_dom"/>
</dbReference>
<dbReference type="PROSITE" id="PS00678">
    <property type="entry name" value="WD_REPEATS_1"/>
    <property type="match status" value="1"/>
</dbReference>
<comment type="caution">
    <text evidence="8">The sequence shown here is derived from an EMBL/GenBank/DDBJ whole genome shotgun (WGS) entry which is preliminary data.</text>
</comment>
<dbReference type="Proteomes" id="UP001222932">
    <property type="component" value="Unassembled WGS sequence"/>
</dbReference>
<sequence>MSAPPLPFHILRAHAAPLSALCFTPGNTHLLAGDQDGVVSVSDLRSRRVAASWKAHDGGVLGVGQWKDGVVTQGRDNAVRFYAPLTEGKPEVAREMPANALNFCAFSLTHLPKDGSEEALMALPNLSDSELIDVYALPSLDRVGAAVNFVPRTKDRPRSGLAMALHLAVLSEDGGKRIALLVAYEDGRVELWTCSLAALLARPKEWDGRKASDGLWTRVWEGKTHNEAVMAMAVDREFARAFTVSADHRVVRIDLAAALAGEEAIKAYSTQQIGNAALAVSGDGRILAVGGWDGKIRLFSAATLKPLGTLSYHRESVQALAWASPQQAPPRQSGTQSPGDSDSDGEDGGEADAGDPANWLASGAKDRRIALWNVNIAR</sequence>